<evidence type="ECO:0000313" key="2">
    <source>
        <dbReference type="EMBL" id="VCU69141.1"/>
    </source>
</evidence>
<proteinExistence type="predicted"/>
<accession>A0A3P4AZY9</accession>
<dbReference type="InterPro" id="IPR022519">
    <property type="entry name" value="Gloeo/Verruco_rpt"/>
</dbReference>
<sequence length="586" mass="61142">MKTFSIAGRYSRCLPLLLALAVSAGPARAALPSVDIITNFTGSQPGGGNGSLSHGTLTEGADGYLYGRSLFGGGTEANMQDAGGLQGGRVPVFYRLRNDGSGFEVLSRNATVLPVATGGWLAAGDGYLYGPSNNNGGVLLRYLPGGSPEWTFFGPNSTVSPRADVVAESLGRFIVGRTSNPLRALSMDGATVTTLAALGNVGASPIYMVTDTDGTVYGVFSTGGGNGRGSLFRLSADGAALKLILGFDDNQVGGYFNGPYRPIVLAGDYIYGVTYRGPLAGGVFWRIRKDAAGANSGRDDVEILHSFGTGDVLGGNNPDNLILGRDGHIYGITQGGATLSGAPASGAIFRYRIGEGEDDKGLLEVLHTFSRELPDPPRNNIYYVNGAPVASPINLGANAGGHTVTALAQASNGQFYGLTSFGGSYGWGTLFRFNPGDEVEPGSALTPVQPQVIFGINSLDAGQNRYTLAVGGHVSFYWRGVFAAGCVASSTEPDSPWNGPRPQEGNYLKAERIDAVKGGTWQYTLTCEPQSSEYTEPVSATVTVEVVPEVADAKEVGNGGGAFGWWSLLPLLMAWGCAARHRRRAC</sequence>
<evidence type="ECO:0000256" key="1">
    <source>
        <dbReference type="SAM" id="SignalP"/>
    </source>
</evidence>
<feature type="signal peptide" evidence="1">
    <location>
        <begin position="1"/>
        <end position="29"/>
    </location>
</feature>
<keyword evidence="3" id="KW-1185">Reference proteome</keyword>
<keyword evidence="1" id="KW-0732">Signal</keyword>
<dbReference type="RefSeq" id="WP_124078498.1">
    <property type="nucleotide sequence ID" value="NZ_UWPJ01000011.1"/>
</dbReference>
<organism evidence="2 3">
    <name type="scientific">Pigmentiphaga humi</name>
    <dbReference type="NCBI Taxonomy" id="2478468"/>
    <lineage>
        <taxon>Bacteria</taxon>
        <taxon>Pseudomonadati</taxon>
        <taxon>Pseudomonadota</taxon>
        <taxon>Betaproteobacteria</taxon>
        <taxon>Burkholderiales</taxon>
        <taxon>Alcaligenaceae</taxon>
        <taxon>Pigmentiphaga</taxon>
    </lineage>
</organism>
<feature type="chain" id="PRO_5017963727" evidence="1">
    <location>
        <begin position="30"/>
        <end position="586"/>
    </location>
</feature>
<evidence type="ECO:0000313" key="3">
    <source>
        <dbReference type="Proteomes" id="UP000277294"/>
    </source>
</evidence>
<dbReference type="NCBIfam" id="TIGR03803">
    <property type="entry name" value="Gloeo_Verruco"/>
    <property type="match status" value="2"/>
</dbReference>
<protein>
    <submittedName>
        <fullName evidence="2">Uncharacterized protein</fullName>
    </submittedName>
</protein>
<dbReference type="EMBL" id="UWPJ01000011">
    <property type="protein sequence ID" value="VCU69141.1"/>
    <property type="molecule type" value="Genomic_DNA"/>
</dbReference>
<dbReference type="OrthoDB" id="8681142at2"/>
<reference evidence="2 3" key="1">
    <citation type="submission" date="2018-10" db="EMBL/GenBank/DDBJ databases">
        <authorList>
            <person name="Criscuolo A."/>
        </authorList>
    </citation>
    <scope>NUCLEOTIDE SEQUENCE [LARGE SCALE GENOMIC DNA]</scope>
    <source>
        <strain evidence="2">DnA1</strain>
    </source>
</reference>
<dbReference type="Proteomes" id="UP000277294">
    <property type="component" value="Unassembled WGS sequence"/>
</dbReference>
<gene>
    <name evidence="2" type="ORF">PIGHUM_01201</name>
</gene>
<dbReference type="Gene3D" id="2.80.10.50">
    <property type="match status" value="1"/>
</dbReference>
<name>A0A3P4AZY9_9BURK</name>
<dbReference type="AlphaFoldDB" id="A0A3P4AZY9"/>